<dbReference type="AlphaFoldDB" id="A0AAE1KJ07"/>
<evidence type="ECO:0000313" key="8">
    <source>
        <dbReference type="Proteomes" id="UP001286313"/>
    </source>
</evidence>
<evidence type="ECO:0000256" key="3">
    <source>
        <dbReference type="ARBA" id="ARBA00023239"/>
    </source>
</evidence>
<evidence type="ECO:0000256" key="2">
    <source>
        <dbReference type="ARBA" id="ARBA00012344"/>
    </source>
</evidence>
<dbReference type="GO" id="GO:0005737">
    <property type="term" value="C:cytoplasm"/>
    <property type="evidence" value="ECO:0007669"/>
    <property type="project" value="TreeGrafter"/>
</dbReference>
<comment type="catalytic activity">
    <reaction evidence="6">
        <text>glutathione = L-cysteinylglycine + 5-oxo-L-proline</text>
        <dbReference type="Rhea" id="RHEA:47724"/>
        <dbReference type="ChEBI" id="CHEBI:57925"/>
        <dbReference type="ChEBI" id="CHEBI:58402"/>
        <dbReference type="ChEBI" id="CHEBI:61694"/>
        <dbReference type="EC" id="4.3.2.7"/>
    </reaction>
</comment>
<dbReference type="EMBL" id="JAWQEG010002094">
    <property type="protein sequence ID" value="KAK3874569.1"/>
    <property type="molecule type" value="Genomic_DNA"/>
</dbReference>
<comment type="similarity">
    <text evidence="1">Belongs to the gamma-glutamylcyclotransferase family. ChaC subfamily.</text>
</comment>
<dbReference type="GO" id="GO:0061928">
    <property type="term" value="F:glutathione specific gamma-glutamylcyclotransferase activity"/>
    <property type="evidence" value="ECO:0007669"/>
    <property type="project" value="UniProtKB-EC"/>
</dbReference>
<name>A0AAE1KJ07_PETCI</name>
<reference evidence="7" key="1">
    <citation type="submission" date="2023-10" db="EMBL/GenBank/DDBJ databases">
        <title>Genome assemblies of two species of porcelain crab, Petrolisthes cinctipes and Petrolisthes manimaculis (Anomura: Porcellanidae).</title>
        <authorList>
            <person name="Angst P."/>
        </authorList>
    </citation>
    <scope>NUCLEOTIDE SEQUENCE</scope>
    <source>
        <strain evidence="7">PB745_01</strain>
        <tissue evidence="7">Gill</tissue>
    </source>
</reference>
<dbReference type="PANTHER" id="PTHR12192:SF2">
    <property type="entry name" value="GLUTATHIONE-SPECIFIC GAMMA-GLUTAMYLCYCLOTRANSFERASE 2"/>
    <property type="match status" value="1"/>
</dbReference>
<dbReference type="InterPro" id="IPR036568">
    <property type="entry name" value="GGCT-like_sf"/>
</dbReference>
<evidence type="ECO:0000256" key="5">
    <source>
        <dbReference type="ARBA" id="ARBA00045227"/>
    </source>
</evidence>
<dbReference type="InterPro" id="IPR006840">
    <property type="entry name" value="ChaC"/>
</dbReference>
<dbReference type="InterPro" id="IPR013024">
    <property type="entry name" value="GGCT-like"/>
</dbReference>
<protein>
    <recommendedName>
        <fullName evidence="2">glutathione-specific gamma-glutamylcyclotransferase</fullName>
        <ecNumber evidence="2">4.3.2.7</ecNumber>
    </recommendedName>
    <alternativeName>
        <fullName evidence="4">Cation transport regulator-like protein 2</fullName>
    </alternativeName>
</protein>
<dbReference type="EC" id="4.3.2.7" evidence="2"/>
<accession>A0AAE1KJ07</accession>
<dbReference type="Pfam" id="PF04752">
    <property type="entry name" value="ChaC"/>
    <property type="match status" value="1"/>
</dbReference>
<gene>
    <name evidence="7" type="ORF">Pcinc_020498</name>
</gene>
<evidence type="ECO:0000256" key="4">
    <source>
        <dbReference type="ARBA" id="ARBA00043195"/>
    </source>
</evidence>
<organism evidence="7 8">
    <name type="scientific">Petrolisthes cinctipes</name>
    <name type="common">Flat porcelain crab</name>
    <dbReference type="NCBI Taxonomy" id="88211"/>
    <lineage>
        <taxon>Eukaryota</taxon>
        <taxon>Metazoa</taxon>
        <taxon>Ecdysozoa</taxon>
        <taxon>Arthropoda</taxon>
        <taxon>Crustacea</taxon>
        <taxon>Multicrustacea</taxon>
        <taxon>Malacostraca</taxon>
        <taxon>Eumalacostraca</taxon>
        <taxon>Eucarida</taxon>
        <taxon>Decapoda</taxon>
        <taxon>Pleocyemata</taxon>
        <taxon>Anomura</taxon>
        <taxon>Galatheoidea</taxon>
        <taxon>Porcellanidae</taxon>
        <taxon>Petrolisthes</taxon>
    </lineage>
</organism>
<dbReference type="Proteomes" id="UP001286313">
    <property type="component" value="Unassembled WGS sequence"/>
</dbReference>
<evidence type="ECO:0000256" key="6">
    <source>
        <dbReference type="ARBA" id="ARBA00048073"/>
    </source>
</evidence>
<dbReference type="GO" id="GO:0006751">
    <property type="term" value="P:glutathione catabolic process"/>
    <property type="evidence" value="ECO:0007669"/>
    <property type="project" value="InterPro"/>
</dbReference>
<dbReference type="CDD" id="cd06661">
    <property type="entry name" value="GGCT_like"/>
    <property type="match status" value="1"/>
</dbReference>
<comment type="caution">
    <text evidence="7">The sequence shown here is derived from an EMBL/GenBank/DDBJ whole genome shotgun (WGS) entry which is preliminary data.</text>
</comment>
<keyword evidence="3" id="KW-0456">Lyase</keyword>
<keyword evidence="8" id="KW-1185">Reference proteome</keyword>
<sequence length="196" mass="22241">MWIFGYGSLVWKADFEYSKRVVGFIKGYQRRFWQASIEHRGTTDKPGRVVTLIPAEDPEAKVWGVAYHLTDDVAKIQAGLDIREQRYDKRKLVPMFDGEEGRQLPNPVLVFVGSSRPDLFLGPASLHQMALQITQSKGPSGTNIEYLLRLAQFMREEASIAQDPHLFEVEGAVRQLLNTASQDQKGSERPNTEARH</sequence>
<dbReference type="SUPFAM" id="SSF110857">
    <property type="entry name" value="Gamma-glutamyl cyclotransferase-like"/>
    <property type="match status" value="1"/>
</dbReference>
<evidence type="ECO:0000313" key="7">
    <source>
        <dbReference type="EMBL" id="KAK3874569.1"/>
    </source>
</evidence>
<dbReference type="Gene3D" id="3.10.490.10">
    <property type="entry name" value="Gamma-glutamyl cyclotransferase-like"/>
    <property type="match status" value="1"/>
</dbReference>
<evidence type="ECO:0000256" key="1">
    <source>
        <dbReference type="ARBA" id="ARBA00009662"/>
    </source>
</evidence>
<comment type="function">
    <text evidence="5">Catalyzes the cleavage of glutathione into 5-oxo-L-proline and a Cys-Gly dipeptide. Acts specifically on glutathione, but not on other gamma-glutamyl peptides.</text>
</comment>
<dbReference type="PANTHER" id="PTHR12192">
    <property type="entry name" value="CATION TRANSPORT PROTEIN CHAC-RELATED"/>
    <property type="match status" value="1"/>
</dbReference>
<proteinExistence type="inferred from homology"/>